<accession>A0ABU9D4Z0</accession>
<reference evidence="1 2" key="1">
    <citation type="submission" date="2024-04" db="EMBL/GenBank/DDBJ databases">
        <authorList>
            <person name="Abashina T."/>
            <person name="Shaikin A."/>
        </authorList>
    </citation>
    <scope>NUCLEOTIDE SEQUENCE [LARGE SCALE GENOMIC DNA]</scope>
    <source>
        <strain evidence="1 2">AAFK</strain>
    </source>
</reference>
<keyword evidence="2" id="KW-1185">Reference proteome</keyword>
<sequence length="81" mass="9459">MKTLEDYPVDELKLVYRLLHAQLTTHLALLEGDFLHDLQGYLQQQARSAGVDLSDHGQWDAWLGNTYVSCEERMKDREILR</sequence>
<gene>
    <name evidence="1" type="ORF">WOB96_02430</name>
</gene>
<name>A0ABU9D4Z0_9PROT</name>
<dbReference type="EMBL" id="JBBPCO010000002">
    <property type="protein sequence ID" value="MEK8088612.1"/>
    <property type="molecule type" value="Genomic_DNA"/>
</dbReference>
<dbReference type="Proteomes" id="UP001446205">
    <property type="component" value="Unassembled WGS sequence"/>
</dbReference>
<evidence type="ECO:0000313" key="2">
    <source>
        <dbReference type="Proteomes" id="UP001446205"/>
    </source>
</evidence>
<organism evidence="1 2">
    <name type="scientific">Thermithiobacillus plumbiphilus</name>
    <dbReference type="NCBI Taxonomy" id="1729899"/>
    <lineage>
        <taxon>Bacteria</taxon>
        <taxon>Pseudomonadati</taxon>
        <taxon>Pseudomonadota</taxon>
        <taxon>Acidithiobacillia</taxon>
        <taxon>Acidithiobacillales</taxon>
        <taxon>Thermithiobacillaceae</taxon>
        <taxon>Thermithiobacillus</taxon>
    </lineage>
</organism>
<protein>
    <submittedName>
        <fullName evidence="1">Uncharacterized protein</fullName>
    </submittedName>
</protein>
<comment type="caution">
    <text evidence="1">The sequence shown here is derived from an EMBL/GenBank/DDBJ whole genome shotgun (WGS) entry which is preliminary data.</text>
</comment>
<evidence type="ECO:0000313" key="1">
    <source>
        <dbReference type="EMBL" id="MEK8088612.1"/>
    </source>
</evidence>
<dbReference type="RefSeq" id="WP_341369678.1">
    <property type="nucleotide sequence ID" value="NZ_JBBPCO010000002.1"/>
</dbReference>
<proteinExistence type="predicted"/>